<dbReference type="EMBL" id="JAEUBD010000095">
    <property type="protein sequence ID" value="KAH3678077.1"/>
    <property type="molecule type" value="Genomic_DNA"/>
</dbReference>
<feature type="domain" description="Lipoyl-binding" evidence="8">
    <location>
        <begin position="1167"/>
        <end position="1243"/>
    </location>
</feature>
<accession>A0A9P8PTH7</accession>
<dbReference type="Pfam" id="PF02626">
    <property type="entry name" value="CT_A_B"/>
    <property type="match status" value="1"/>
</dbReference>
<dbReference type="Pfam" id="PF02682">
    <property type="entry name" value="CT_C_D"/>
    <property type="match status" value="1"/>
</dbReference>
<dbReference type="PROSITE" id="PS50975">
    <property type="entry name" value="ATP_GRASP"/>
    <property type="match status" value="1"/>
</dbReference>
<evidence type="ECO:0000256" key="6">
    <source>
        <dbReference type="ARBA" id="ARBA00023267"/>
    </source>
</evidence>
<dbReference type="InterPro" id="IPR011761">
    <property type="entry name" value="ATP-grasp"/>
</dbReference>
<dbReference type="GO" id="GO:0046872">
    <property type="term" value="F:metal ion binding"/>
    <property type="evidence" value="ECO:0007669"/>
    <property type="project" value="InterPro"/>
</dbReference>
<comment type="caution">
    <text evidence="11">The sequence shown here is derived from an EMBL/GenBank/DDBJ whole genome shotgun (WGS) entry which is preliminary data.</text>
</comment>
<dbReference type="Gene3D" id="2.40.100.10">
    <property type="entry name" value="Cyclophilin-like"/>
    <property type="match status" value="2"/>
</dbReference>
<dbReference type="InterPro" id="IPR011764">
    <property type="entry name" value="Biotin_carboxylation_dom"/>
</dbReference>
<dbReference type="SMART" id="SM00878">
    <property type="entry name" value="Biotin_carb_C"/>
    <property type="match status" value="1"/>
</dbReference>
<dbReference type="InterPro" id="IPR003833">
    <property type="entry name" value="CT_C_D"/>
</dbReference>
<evidence type="ECO:0000313" key="11">
    <source>
        <dbReference type="EMBL" id="KAH3678077.1"/>
    </source>
</evidence>
<gene>
    <name evidence="11" type="ORF">OGATHE_000732</name>
</gene>
<comment type="cofactor">
    <cofactor evidence="1">
        <name>biotin</name>
        <dbReference type="ChEBI" id="CHEBI:57586"/>
    </cofactor>
</comment>
<dbReference type="SUPFAM" id="SSF51230">
    <property type="entry name" value="Single hybrid motif"/>
    <property type="match status" value="1"/>
</dbReference>
<dbReference type="SUPFAM" id="SSF51246">
    <property type="entry name" value="Rudiment single hybrid motif"/>
    <property type="match status" value="1"/>
</dbReference>
<keyword evidence="6" id="KW-0092">Biotin</keyword>
<keyword evidence="5 7" id="KW-0067">ATP-binding</keyword>
<dbReference type="Pfam" id="PF00364">
    <property type="entry name" value="Biotin_lipoyl"/>
    <property type="match status" value="1"/>
</dbReference>
<evidence type="ECO:0000313" key="12">
    <source>
        <dbReference type="Proteomes" id="UP000788993"/>
    </source>
</evidence>
<dbReference type="InterPro" id="IPR029000">
    <property type="entry name" value="Cyclophilin-like_dom_sf"/>
</dbReference>
<evidence type="ECO:0000259" key="8">
    <source>
        <dbReference type="PROSITE" id="PS50968"/>
    </source>
</evidence>
<reference evidence="11" key="2">
    <citation type="submission" date="2021-01" db="EMBL/GenBank/DDBJ databases">
        <authorList>
            <person name="Schikora-Tamarit M.A."/>
        </authorList>
    </citation>
    <scope>NUCLEOTIDE SEQUENCE</scope>
    <source>
        <strain evidence="11">NCAIM Y.01608</strain>
    </source>
</reference>
<dbReference type="PROSITE" id="PS00867">
    <property type="entry name" value="CPSASE_2"/>
    <property type="match status" value="1"/>
</dbReference>
<dbReference type="GO" id="GO:0005524">
    <property type="term" value="F:ATP binding"/>
    <property type="evidence" value="ECO:0007669"/>
    <property type="project" value="UniProtKB-UniRule"/>
</dbReference>
<evidence type="ECO:0008006" key="13">
    <source>
        <dbReference type="Google" id="ProtNLM"/>
    </source>
</evidence>
<dbReference type="CDD" id="cd06850">
    <property type="entry name" value="biotinyl_domain"/>
    <property type="match status" value="1"/>
</dbReference>
<name>A0A9P8PTH7_9ASCO</name>
<dbReference type="InterPro" id="IPR005479">
    <property type="entry name" value="CPAse_ATP-bd"/>
</dbReference>
<proteinExistence type="predicted"/>
<evidence type="ECO:0000256" key="3">
    <source>
        <dbReference type="ARBA" id="ARBA00022741"/>
    </source>
</evidence>
<dbReference type="PANTHER" id="PTHR18866:SF128">
    <property type="entry name" value="UREA AMIDOLYASE"/>
    <property type="match status" value="1"/>
</dbReference>
<dbReference type="SMART" id="SM00796">
    <property type="entry name" value="AHS1"/>
    <property type="match status" value="1"/>
</dbReference>
<dbReference type="InterPro" id="IPR000089">
    <property type="entry name" value="Biotin_lipoyl"/>
</dbReference>
<feature type="domain" description="ATP-grasp" evidence="9">
    <location>
        <begin position="124"/>
        <end position="326"/>
    </location>
</feature>
<evidence type="ECO:0000256" key="1">
    <source>
        <dbReference type="ARBA" id="ARBA00001953"/>
    </source>
</evidence>
<dbReference type="GO" id="GO:0044281">
    <property type="term" value="P:small molecule metabolic process"/>
    <property type="evidence" value="ECO:0007669"/>
    <property type="project" value="UniProtKB-ARBA"/>
</dbReference>
<dbReference type="PROSITE" id="PS50979">
    <property type="entry name" value="BC"/>
    <property type="match status" value="1"/>
</dbReference>
<dbReference type="GO" id="GO:0016787">
    <property type="term" value="F:hydrolase activity"/>
    <property type="evidence" value="ECO:0007669"/>
    <property type="project" value="UniProtKB-KW"/>
</dbReference>
<dbReference type="Proteomes" id="UP000788993">
    <property type="component" value="Unassembled WGS sequence"/>
</dbReference>
<organism evidence="11 12">
    <name type="scientific">Ogataea polymorpha</name>
    <dbReference type="NCBI Taxonomy" id="460523"/>
    <lineage>
        <taxon>Eukaryota</taxon>
        <taxon>Fungi</taxon>
        <taxon>Dikarya</taxon>
        <taxon>Ascomycota</taxon>
        <taxon>Saccharomycotina</taxon>
        <taxon>Pichiomycetes</taxon>
        <taxon>Pichiales</taxon>
        <taxon>Pichiaceae</taxon>
        <taxon>Ogataea</taxon>
    </lineage>
</organism>
<dbReference type="Gene3D" id="3.30.470.20">
    <property type="entry name" value="ATP-grasp fold, B domain"/>
    <property type="match status" value="1"/>
</dbReference>
<evidence type="ECO:0000259" key="9">
    <source>
        <dbReference type="PROSITE" id="PS50975"/>
    </source>
</evidence>
<dbReference type="InterPro" id="IPR005481">
    <property type="entry name" value="BC-like_N"/>
</dbReference>
<dbReference type="SUPFAM" id="SSF160467">
    <property type="entry name" value="PH0987 N-terminal domain-like"/>
    <property type="match status" value="1"/>
</dbReference>
<dbReference type="SUPFAM" id="SSF50891">
    <property type="entry name" value="Cyclophilin-like"/>
    <property type="match status" value="2"/>
</dbReference>
<dbReference type="Gene3D" id="2.40.50.100">
    <property type="match status" value="1"/>
</dbReference>
<dbReference type="Pfam" id="PF02786">
    <property type="entry name" value="CPSase_L_D2"/>
    <property type="match status" value="1"/>
</dbReference>
<dbReference type="PROSITE" id="PS50968">
    <property type="entry name" value="BIOTINYL_LIPOYL"/>
    <property type="match status" value="1"/>
</dbReference>
<dbReference type="PROSITE" id="PS00866">
    <property type="entry name" value="CPSASE_1"/>
    <property type="match status" value="1"/>
</dbReference>
<dbReference type="InterPro" id="IPR005482">
    <property type="entry name" value="Biotin_COase_C"/>
</dbReference>
<dbReference type="SUPFAM" id="SSF56059">
    <property type="entry name" value="Glutathione synthetase ATP-binding domain-like"/>
    <property type="match status" value="1"/>
</dbReference>
<dbReference type="GO" id="GO:0016874">
    <property type="term" value="F:ligase activity"/>
    <property type="evidence" value="ECO:0007669"/>
    <property type="project" value="UniProtKB-KW"/>
</dbReference>
<keyword evidence="2" id="KW-0436">Ligase</keyword>
<evidence type="ECO:0000256" key="2">
    <source>
        <dbReference type="ARBA" id="ARBA00022598"/>
    </source>
</evidence>
<dbReference type="InterPro" id="IPR003778">
    <property type="entry name" value="CT_A_B"/>
</dbReference>
<dbReference type="SUPFAM" id="SSF52440">
    <property type="entry name" value="PreATP-grasp domain"/>
    <property type="match status" value="1"/>
</dbReference>
<evidence type="ECO:0000256" key="4">
    <source>
        <dbReference type="ARBA" id="ARBA00022801"/>
    </source>
</evidence>
<keyword evidence="12" id="KW-1185">Reference proteome</keyword>
<dbReference type="Gene3D" id="3.30.1360.40">
    <property type="match status" value="1"/>
</dbReference>
<protein>
    <recommendedName>
        <fullName evidence="13">Urea carboxylase</fullName>
    </recommendedName>
</protein>
<dbReference type="AlphaFoldDB" id="A0A9P8PTH7"/>
<dbReference type="InterPro" id="IPR050856">
    <property type="entry name" value="Biotin_carboxylase_complex"/>
</dbReference>
<dbReference type="Pfam" id="PF00289">
    <property type="entry name" value="Biotin_carb_N"/>
    <property type="match status" value="1"/>
</dbReference>
<sequence>MSSFKNIRRVLIANRGEIAVRIIKTCNKYQLTAVAIYSKEDLESLHVSLSDEAYLLSGVGASAYTNIPEIIELATKHNIDVVIPGYGFLSENSEFAAELAKNGILFAGPSSESVEQFGLKHLARDIAIKADVPVVPGTSLISDSQELVSECNKIGYPVILKATAGGGGMGLKVCYNESELVANFAEVTSRGTSLFSNAGVFVEKYIEKGRHIEVQMFGNGLGDVVTYGERECSIQRRHQKVIEECPSPFVSDLGSKHNLRERLSLAAKRLASTIKYKSAGTVEFLVDDTTGDFYFLEVNTRLQVEHGITEMVYGVDLVYFMLLQAEYESNSSGIPVEVLKAGLKYDENGVEIPNGHSIEVRVYAENPVRNFAPCPGVLHNVSLPEDGSYGEYQVRIDHWIETGSKVSPYFDPLLAKVMVWSPARTSDNMIRVLKDIKIQGPVNNVEYCVHILDSPEFRSGNTLTSFLSGFVFKPHLIEFESGGAYTTIQDLPGRRKVRFGVPIGGPVDPLALQIANVIVGNHLHCEALEINLKGPAIRFHAPAVVALAGGRFKVTLDDKDVPMYTELFIPAGSLLEIEEPLGSAAKCYLAIKDGFPGVANYLGSKGCLPSLQLGGHQGRIILPGDCLDISEREPVEVFKTGYQFPESLIPDYERATNVVRVIGGPHDTPDIVSEEGMEQLYSIPYSVNFNSNRGATRLDGPEMKFSRPSGGDGGGHPSNVLEYPYPTCGLSAVGSVMTLYGPDGATASGFVCIFAPAEADFWKFGQAAINSKIHFTPITYNDAIKLMKQRNEYLEEISKRPSSSSIKFDDELPEYEPLESKVGKFLYRRRLSETLPEVCFRQAGERMIVIDFGNLEFDLFKNGRQHVMETEIRKQLPGMFESIECCTGAMAVLFDPMEVDRADLLEKLIKLEASIPQIDKLKIPSRTFRLPVAFEHSALDHCLERYMHSQRSHATYLPKNTDYLMKANLIKDMEQFKSCIIGKPEMVVAITFLCANVLMATVDPRCRLSASKYNPTRTSTPSGTISTGSVLQSIYPQESPGGYMMWGMTLPNWYWDTFCRIHENPWPFKVFDQVVFYEVDEQELQRMNNLLLTKKLKIEPTEGVFDFVEYRNFLDSIDDELKDLKKRKLLAFEECNREEQADFELWQQEKAAAAASKSKSDDISNVPGAIKITSHMPSNVFKIKCKAGDVVAKEDPLVILEAMKMEIPVHIKDKSGFQKYEVLGVIVEEGDIVNPGDVLMIIKGVESAI</sequence>
<feature type="domain" description="Biotin carboxylation" evidence="10">
    <location>
        <begin position="6"/>
        <end position="472"/>
    </location>
</feature>
<reference evidence="11" key="1">
    <citation type="journal article" date="2021" name="Open Biol.">
        <title>Shared evolutionary footprints suggest mitochondrial oxidative damage underlies multiple complex I losses in fungi.</title>
        <authorList>
            <person name="Schikora-Tamarit M.A."/>
            <person name="Marcet-Houben M."/>
            <person name="Nosek J."/>
            <person name="Gabaldon T."/>
        </authorList>
    </citation>
    <scope>NUCLEOTIDE SEQUENCE</scope>
    <source>
        <strain evidence="11">NCAIM Y.01608</strain>
    </source>
</reference>
<evidence type="ECO:0000256" key="5">
    <source>
        <dbReference type="ARBA" id="ARBA00022840"/>
    </source>
</evidence>
<dbReference type="InterPro" id="IPR011053">
    <property type="entry name" value="Single_hybrid_motif"/>
</dbReference>
<evidence type="ECO:0000259" key="10">
    <source>
        <dbReference type="PROSITE" id="PS50979"/>
    </source>
</evidence>
<keyword evidence="3 7" id="KW-0547">Nucleotide-binding</keyword>
<dbReference type="Pfam" id="PF02785">
    <property type="entry name" value="Biotin_carb_C"/>
    <property type="match status" value="1"/>
</dbReference>
<dbReference type="InterPro" id="IPR011054">
    <property type="entry name" value="Rudment_hybrid_motif"/>
</dbReference>
<dbReference type="InterPro" id="IPR016185">
    <property type="entry name" value="PreATP-grasp_dom_sf"/>
</dbReference>
<dbReference type="SMART" id="SM00797">
    <property type="entry name" value="AHS2"/>
    <property type="match status" value="1"/>
</dbReference>
<dbReference type="PANTHER" id="PTHR18866">
    <property type="entry name" value="CARBOXYLASE:PYRUVATE/ACETYL-COA/PROPIONYL-COA CARBOXYLASE"/>
    <property type="match status" value="1"/>
</dbReference>
<evidence type="ECO:0000256" key="7">
    <source>
        <dbReference type="PROSITE-ProRule" id="PRU00409"/>
    </source>
</evidence>
<keyword evidence="4" id="KW-0378">Hydrolase</keyword>